<feature type="transmembrane region" description="Helical" evidence="1">
    <location>
        <begin position="12"/>
        <end position="34"/>
    </location>
</feature>
<evidence type="ECO:0000313" key="3">
    <source>
        <dbReference type="Proteomes" id="UP000231469"/>
    </source>
</evidence>
<feature type="transmembrane region" description="Helical" evidence="1">
    <location>
        <begin position="40"/>
        <end position="63"/>
    </location>
</feature>
<feature type="transmembrane region" description="Helical" evidence="1">
    <location>
        <begin position="768"/>
        <end position="784"/>
    </location>
</feature>
<dbReference type="InterPro" id="IPR029063">
    <property type="entry name" value="SAM-dependent_MTases_sf"/>
</dbReference>
<sequence length="788" mass="89644">MKFLSNKRWVNQLIGIFLLSFSVLAFEITITRILSVILYYHLAFMVISLAMLGLGAGGVYVYFSNKLKEKADFFISLFALLSSISIIVSLVLVLSFPFKPFVSIKTFFDFWFLYFLFAIPFFFAGLSFSLIFFKLSKQISKVYFFDLIGGGMGALLIVPLLYVLDAPTIVILIAFSTALSSFFFSLSCQKLFKIISGILTICLLFLLFLNINYQVVKVSYVKGEKETNLLFQKWSPVGRVVVSPMKENVIHSWGLSPNYKPKKQPEQLQIMIDGAAGTNLEKTTDNPERDLGHLKYDITSLAHYIAPKSRALIIGFGGGRDILTALLFGFKEIEGVEINPVMKEIICQRFKDYSGKICEMKNVKLITGEGRSYVTQSPVKYSLIQLSLVDSWAATVAGAYALSENSLYTKEAFLEYFKHLEEDGMLSISRFVFEPPQQTIRALSLCRAALEENGVQNFGRNIMIFKTPVFYNQDLFVSNLMCKKSAFTNEEIEKAEKIAREMAFDIVYTPLSQKDNYFTKFILETDEKQFFKNYPFRIEPPTDNEGFFFHMLKLKDFWRVFKFKDIEGGQLHNYYSVFILITILIIASILSLLFIFFPLLFRKAKFLVPKKEALRYILYFAFLGLGFMLIEISLIQRFSIFLGHPTYSITIALFSILLFSGIGSLLTSKLNMKISKVIFALILTGIVFLVISFSFLKIQGSLISKSFLSILFLAPLGLFMGMPFPSGINLLDKKDRQLIPWAFGINCITSTIGSVLTLILYINSGFRITFLAALVFYLFALVIIKKLE</sequence>
<feature type="transmembrane region" description="Helical" evidence="1">
    <location>
        <begin position="613"/>
        <end position="635"/>
    </location>
</feature>
<evidence type="ECO:0000313" key="2">
    <source>
        <dbReference type="EMBL" id="PJA02052.1"/>
    </source>
</evidence>
<feature type="transmembrane region" description="Helical" evidence="1">
    <location>
        <begin position="708"/>
        <end position="731"/>
    </location>
</feature>
<comment type="caution">
    <text evidence="2">The sequence shown here is derived from an EMBL/GenBank/DDBJ whole genome shotgun (WGS) entry which is preliminary data.</text>
</comment>
<feature type="transmembrane region" description="Helical" evidence="1">
    <location>
        <begin position="75"/>
        <end position="98"/>
    </location>
</feature>
<feature type="transmembrane region" description="Helical" evidence="1">
    <location>
        <begin position="194"/>
        <end position="213"/>
    </location>
</feature>
<keyword evidence="1" id="KW-1133">Transmembrane helix</keyword>
<gene>
    <name evidence="2" type="ORF">COX73_02800</name>
</gene>
<feature type="transmembrane region" description="Helical" evidence="1">
    <location>
        <begin position="647"/>
        <end position="666"/>
    </location>
</feature>
<proteinExistence type="predicted"/>
<protein>
    <recommendedName>
        <fullName evidence="4">Spermidine synthase</fullName>
    </recommendedName>
</protein>
<keyword evidence="1" id="KW-0472">Membrane</keyword>
<feature type="transmembrane region" description="Helical" evidence="1">
    <location>
        <begin position="169"/>
        <end position="187"/>
    </location>
</feature>
<evidence type="ECO:0008006" key="4">
    <source>
        <dbReference type="Google" id="ProtNLM"/>
    </source>
</evidence>
<dbReference type="SUPFAM" id="SSF53335">
    <property type="entry name" value="S-adenosyl-L-methionine-dependent methyltransferases"/>
    <property type="match status" value="1"/>
</dbReference>
<dbReference type="AlphaFoldDB" id="A0A2M7VJN9"/>
<name>A0A2M7VJN9_9BACT</name>
<reference evidence="3" key="1">
    <citation type="submission" date="2017-09" db="EMBL/GenBank/DDBJ databases">
        <title>Depth-based differentiation of microbial function through sediment-hosted aquifers and enrichment of novel symbionts in the deep terrestrial subsurface.</title>
        <authorList>
            <person name="Probst A.J."/>
            <person name="Ladd B."/>
            <person name="Jarett J.K."/>
            <person name="Geller-Mcgrath D.E."/>
            <person name="Sieber C.M.K."/>
            <person name="Emerson J.B."/>
            <person name="Anantharaman K."/>
            <person name="Thomas B.C."/>
            <person name="Malmstrom R."/>
            <person name="Stieglmeier M."/>
            <person name="Klingl A."/>
            <person name="Woyke T."/>
            <person name="Ryan C.M."/>
            <person name="Banfield J.F."/>
        </authorList>
    </citation>
    <scope>NUCLEOTIDE SEQUENCE [LARGE SCALE GENOMIC DNA]</scope>
</reference>
<dbReference type="Proteomes" id="UP000231469">
    <property type="component" value="Unassembled WGS sequence"/>
</dbReference>
<feature type="transmembrane region" description="Helical" evidence="1">
    <location>
        <begin position="110"/>
        <end position="133"/>
    </location>
</feature>
<dbReference type="EMBL" id="PFPS01000118">
    <property type="protein sequence ID" value="PJA02052.1"/>
    <property type="molecule type" value="Genomic_DNA"/>
</dbReference>
<organism evidence="2 3">
    <name type="scientific">bacterium (Candidatus Gribaldobacteria) CG_4_10_14_0_2_um_filter_36_18</name>
    <dbReference type="NCBI Taxonomy" id="2014264"/>
    <lineage>
        <taxon>Bacteria</taxon>
        <taxon>Candidatus Gribaldobacteria</taxon>
    </lineage>
</organism>
<evidence type="ECO:0000256" key="1">
    <source>
        <dbReference type="SAM" id="Phobius"/>
    </source>
</evidence>
<feature type="transmembrane region" description="Helical" evidence="1">
    <location>
        <begin position="574"/>
        <end position="601"/>
    </location>
</feature>
<feature type="transmembrane region" description="Helical" evidence="1">
    <location>
        <begin position="142"/>
        <end position="163"/>
    </location>
</feature>
<dbReference type="InterPro" id="IPR036259">
    <property type="entry name" value="MFS_trans_sf"/>
</dbReference>
<dbReference type="Gene3D" id="3.40.50.150">
    <property type="entry name" value="Vaccinia Virus protein VP39"/>
    <property type="match status" value="1"/>
</dbReference>
<dbReference type="SUPFAM" id="SSF103473">
    <property type="entry name" value="MFS general substrate transporter"/>
    <property type="match status" value="1"/>
</dbReference>
<accession>A0A2M7VJN9</accession>
<keyword evidence="1" id="KW-0812">Transmembrane</keyword>
<feature type="transmembrane region" description="Helical" evidence="1">
    <location>
        <begin position="738"/>
        <end position="762"/>
    </location>
</feature>
<feature type="transmembrane region" description="Helical" evidence="1">
    <location>
        <begin position="678"/>
        <end position="696"/>
    </location>
</feature>